<dbReference type="GO" id="GO:0032299">
    <property type="term" value="C:ribonuclease H2 complex"/>
    <property type="evidence" value="ECO:0007669"/>
    <property type="project" value="TreeGrafter"/>
</dbReference>
<evidence type="ECO:0000256" key="5">
    <source>
        <dbReference type="ARBA" id="ARBA00007383"/>
    </source>
</evidence>
<dbReference type="InterPro" id="IPR022898">
    <property type="entry name" value="RNase_HII"/>
</dbReference>
<proteinExistence type="inferred from homology"/>
<keyword evidence="9 14" id="KW-0540">Nuclease</keyword>
<comment type="subcellular location">
    <subcellularLocation>
        <location evidence="4 14">Cytoplasm</location>
    </subcellularLocation>
</comment>
<evidence type="ECO:0000256" key="4">
    <source>
        <dbReference type="ARBA" id="ARBA00004496"/>
    </source>
</evidence>
<evidence type="ECO:0000256" key="8">
    <source>
        <dbReference type="ARBA" id="ARBA00022490"/>
    </source>
</evidence>
<reference evidence="18 19" key="1">
    <citation type="submission" date="2020-10" db="EMBL/GenBank/DDBJ databases">
        <title>Connecting structure to function with the recovery of over 1000 high-quality activated sludge metagenome-assembled genomes encoding full-length rRNA genes using long-read sequencing.</title>
        <authorList>
            <person name="Singleton C.M."/>
            <person name="Petriglieri F."/>
            <person name="Kristensen J.M."/>
            <person name="Kirkegaard R.H."/>
            <person name="Michaelsen T.Y."/>
            <person name="Andersen M.H."/>
            <person name="Karst S.M."/>
            <person name="Dueholm M.S."/>
            <person name="Nielsen P.H."/>
            <person name="Albertsen M."/>
        </authorList>
    </citation>
    <scope>NUCLEOTIDE SEQUENCE [LARGE SCALE GENOMIC DNA]</scope>
    <source>
        <strain evidence="18">OdNE_18-Q3-R46-58_MAXAC.008</strain>
    </source>
</reference>
<evidence type="ECO:0000256" key="15">
    <source>
        <dbReference type="PROSITE-ProRule" id="PRU01319"/>
    </source>
</evidence>
<evidence type="ECO:0000256" key="9">
    <source>
        <dbReference type="ARBA" id="ARBA00022722"/>
    </source>
</evidence>
<sequence>MLKGAKLNPLDWDLGNVPPGVAWGGVDEAGRGAWAGPVVAACAVLDAETVHKWGHVLRGVRDSKKLKPERREVLAAELKALLPAYGIAEVDPMSIDRENILEATLMAMRQAVMGLVLRPRLLFIDGDKAPRTGLPERLVVDGDALSCAIGAASILAKAHRDALMVRLEAAHPGYGFDRHKGYGTAHHQERLRELGASPFHRISYAPVAGLQRVDEALREALHQSLARCASVDELRTWVELELRPAYGRLKLVWVETLRRRYADRLAVLASGDGPAGVEA</sequence>
<organism evidence="18 19">
    <name type="scientific">Candidatus Geothrix odensensis</name>
    <dbReference type="NCBI Taxonomy" id="2954440"/>
    <lineage>
        <taxon>Bacteria</taxon>
        <taxon>Pseudomonadati</taxon>
        <taxon>Acidobacteriota</taxon>
        <taxon>Holophagae</taxon>
        <taxon>Holophagales</taxon>
        <taxon>Holophagaceae</taxon>
        <taxon>Geothrix</taxon>
    </lineage>
</organism>
<evidence type="ECO:0000313" key="18">
    <source>
        <dbReference type="EMBL" id="MBK8571037.1"/>
    </source>
</evidence>
<dbReference type="GO" id="GO:0003723">
    <property type="term" value="F:RNA binding"/>
    <property type="evidence" value="ECO:0007669"/>
    <property type="project" value="UniProtKB-UniRule"/>
</dbReference>
<name>A0A936F0R4_9BACT</name>
<evidence type="ECO:0000256" key="7">
    <source>
        <dbReference type="ARBA" id="ARBA00019179"/>
    </source>
</evidence>
<keyword evidence="12 14" id="KW-0378">Hydrolase</keyword>
<feature type="binding site" evidence="14 15">
    <location>
        <position position="125"/>
    </location>
    <ligand>
        <name>a divalent metal cation</name>
        <dbReference type="ChEBI" id="CHEBI:60240"/>
    </ligand>
</feature>
<evidence type="ECO:0000259" key="17">
    <source>
        <dbReference type="PROSITE" id="PS51975"/>
    </source>
</evidence>
<dbReference type="InterPro" id="IPR036397">
    <property type="entry name" value="RNaseH_sf"/>
</dbReference>
<dbReference type="Proteomes" id="UP000709959">
    <property type="component" value="Unassembled WGS sequence"/>
</dbReference>
<evidence type="ECO:0000256" key="10">
    <source>
        <dbReference type="ARBA" id="ARBA00022723"/>
    </source>
</evidence>
<dbReference type="SUPFAM" id="SSF53098">
    <property type="entry name" value="Ribonuclease H-like"/>
    <property type="match status" value="1"/>
</dbReference>
<comment type="caution">
    <text evidence="18">The sequence shown here is derived from an EMBL/GenBank/DDBJ whole genome shotgun (WGS) entry which is preliminary data.</text>
</comment>
<evidence type="ECO:0000256" key="3">
    <source>
        <dbReference type="ARBA" id="ARBA00004065"/>
    </source>
</evidence>
<evidence type="ECO:0000313" key="19">
    <source>
        <dbReference type="Proteomes" id="UP000709959"/>
    </source>
</evidence>
<dbReference type="EMBL" id="JADKCH010000001">
    <property type="protein sequence ID" value="MBK8571037.1"/>
    <property type="molecule type" value="Genomic_DNA"/>
</dbReference>
<evidence type="ECO:0000256" key="13">
    <source>
        <dbReference type="ARBA" id="ARBA00023211"/>
    </source>
</evidence>
<keyword evidence="10 14" id="KW-0479">Metal-binding</keyword>
<dbReference type="InterPro" id="IPR024567">
    <property type="entry name" value="RNase_HII/HIII_dom"/>
</dbReference>
<keyword evidence="8 14" id="KW-0963">Cytoplasm</keyword>
<feature type="binding site" evidence="14 15">
    <location>
        <position position="28"/>
    </location>
    <ligand>
        <name>a divalent metal cation</name>
        <dbReference type="ChEBI" id="CHEBI:60240"/>
    </ligand>
</feature>
<feature type="binding site" evidence="14 15">
    <location>
        <position position="27"/>
    </location>
    <ligand>
        <name>a divalent metal cation</name>
        <dbReference type="ChEBI" id="CHEBI:60240"/>
    </ligand>
</feature>
<evidence type="ECO:0000256" key="6">
    <source>
        <dbReference type="ARBA" id="ARBA00012180"/>
    </source>
</evidence>
<dbReference type="Pfam" id="PF01351">
    <property type="entry name" value="RNase_HII"/>
    <property type="match status" value="1"/>
</dbReference>
<evidence type="ECO:0000256" key="1">
    <source>
        <dbReference type="ARBA" id="ARBA00000077"/>
    </source>
</evidence>
<dbReference type="NCBIfam" id="NF000595">
    <property type="entry name" value="PRK00015.1-3"/>
    <property type="match status" value="1"/>
</dbReference>
<dbReference type="GO" id="GO:0030145">
    <property type="term" value="F:manganese ion binding"/>
    <property type="evidence" value="ECO:0007669"/>
    <property type="project" value="UniProtKB-UniRule"/>
</dbReference>
<keyword evidence="11 14" id="KW-0255">Endonuclease</keyword>
<comment type="cofactor">
    <cofactor evidence="14 15">
        <name>Mn(2+)</name>
        <dbReference type="ChEBI" id="CHEBI:29035"/>
    </cofactor>
    <cofactor evidence="14 15">
        <name>Mg(2+)</name>
        <dbReference type="ChEBI" id="CHEBI:18420"/>
    </cofactor>
    <text evidence="14 15">Manganese or magnesium. Binds 1 divalent metal ion per monomer in the absence of substrate. May bind a second metal ion after substrate binding.</text>
</comment>
<protein>
    <recommendedName>
        <fullName evidence="7 14">Ribonuclease HII</fullName>
        <shortName evidence="14">RNase HII</shortName>
        <ecNumber evidence="6 14">3.1.26.4</ecNumber>
    </recommendedName>
</protein>
<evidence type="ECO:0000256" key="2">
    <source>
        <dbReference type="ARBA" id="ARBA00001946"/>
    </source>
</evidence>
<comment type="function">
    <text evidence="3 14 16">Endonuclease that specifically degrades the RNA of RNA-DNA hybrids.</text>
</comment>
<comment type="catalytic activity">
    <reaction evidence="1 14 15 16">
        <text>Endonucleolytic cleavage to 5'-phosphomonoester.</text>
        <dbReference type="EC" id="3.1.26.4"/>
    </reaction>
</comment>
<dbReference type="GO" id="GO:0043137">
    <property type="term" value="P:DNA replication, removal of RNA primer"/>
    <property type="evidence" value="ECO:0007669"/>
    <property type="project" value="TreeGrafter"/>
</dbReference>
<gene>
    <name evidence="14" type="primary">rnhB</name>
    <name evidence="18" type="ORF">IPN91_00050</name>
</gene>
<comment type="cofactor">
    <cofactor evidence="2">
        <name>Mg(2+)</name>
        <dbReference type="ChEBI" id="CHEBI:18420"/>
    </cofactor>
</comment>
<evidence type="ECO:0000256" key="12">
    <source>
        <dbReference type="ARBA" id="ARBA00022801"/>
    </source>
</evidence>
<dbReference type="GO" id="GO:0006298">
    <property type="term" value="P:mismatch repair"/>
    <property type="evidence" value="ECO:0007669"/>
    <property type="project" value="TreeGrafter"/>
</dbReference>
<dbReference type="InterPro" id="IPR012337">
    <property type="entry name" value="RNaseH-like_sf"/>
</dbReference>
<comment type="similarity">
    <text evidence="5 14 16">Belongs to the RNase HII family.</text>
</comment>
<dbReference type="CDD" id="cd07182">
    <property type="entry name" value="RNase_HII_bacteria_HII_like"/>
    <property type="match status" value="1"/>
</dbReference>
<dbReference type="PANTHER" id="PTHR10954:SF18">
    <property type="entry name" value="RIBONUCLEASE HII"/>
    <property type="match status" value="1"/>
</dbReference>
<dbReference type="AlphaFoldDB" id="A0A936F0R4"/>
<dbReference type="PROSITE" id="PS51975">
    <property type="entry name" value="RNASE_H_2"/>
    <property type="match status" value="1"/>
</dbReference>
<keyword evidence="13 14" id="KW-0464">Manganese</keyword>
<dbReference type="GO" id="GO:0005737">
    <property type="term" value="C:cytoplasm"/>
    <property type="evidence" value="ECO:0007669"/>
    <property type="project" value="UniProtKB-SubCell"/>
</dbReference>
<accession>A0A936F0R4</accession>
<dbReference type="Gene3D" id="3.30.420.10">
    <property type="entry name" value="Ribonuclease H-like superfamily/Ribonuclease H"/>
    <property type="match status" value="1"/>
</dbReference>
<dbReference type="HAMAP" id="MF_00052_B">
    <property type="entry name" value="RNase_HII_B"/>
    <property type="match status" value="1"/>
</dbReference>
<evidence type="ECO:0000256" key="11">
    <source>
        <dbReference type="ARBA" id="ARBA00022759"/>
    </source>
</evidence>
<evidence type="ECO:0000256" key="16">
    <source>
        <dbReference type="RuleBase" id="RU003515"/>
    </source>
</evidence>
<dbReference type="PANTHER" id="PTHR10954">
    <property type="entry name" value="RIBONUCLEASE H2 SUBUNIT A"/>
    <property type="match status" value="1"/>
</dbReference>
<feature type="domain" description="RNase H type-2" evidence="17">
    <location>
        <begin position="21"/>
        <end position="216"/>
    </location>
</feature>
<evidence type="ECO:0000256" key="14">
    <source>
        <dbReference type="HAMAP-Rule" id="MF_00052"/>
    </source>
</evidence>
<dbReference type="InterPro" id="IPR001352">
    <property type="entry name" value="RNase_HII/HIII"/>
</dbReference>
<dbReference type="GO" id="GO:0004523">
    <property type="term" value="F:RNA-DNA hybrid ribonuclease activity"/>
    <property type="evidence" value="ECO:0007669"/>
    <property type="project" value="UniProtKB-UniRule"/>
</dbReference>
<dbReference type="EC" id="3.1.26.4" evidence="6 14"/>